<sequence>MPNTFDSKQYSWSDLSIVMGGRIVTGATAVEYTKKQEKELLYGRGNTPHKITRGNRSCEGKLTLWQSELEAMIRDAKDKDILKLNFDLVVSYVPEDGGQTVVDILKGCEFTEVKKGMAQGDKNMSVELPIIFLDVKPQS</sequence>
<reference evidence="2" key="1">
    <citation type="submission" date="2016-11" db="EMBL/GenBank/DDBJ databases">
        <authorList>
            <person name="Varghese N."/>
            <person name="Submissions S."/>
        </authorList>
    </citation>
    <scope>NUCLEOTIDE SEQUENCE [LARGE SCALE GENOMIC DNA]</scope>
    <source>
        <strain evidence="2">DSM 27623</strain>
    </source>
</reference>
<dbReference type="AlphaFoldDB" id="A0A1N6GWF2"/>
<organism evidence="1 2">
    <name type="scientific">Epilithonimonas zeae</name>
    <dbReference type="NCBI Taxonomy" id="1416779"/>
    <lineage>
        <taxon>Bacteria</taxon>
        <taxon>Pseudomonadati</taxon>
        <taxon>Bacteroidota</taxon>
        <taxon>Flavobacteriia</taxon>
        <taxon>Flavobacteriales</taxon>
        <taxon>Weeksellaceae</taxon>
        <taxon>Chryseobacterium group</taxon>
        <taxon>Epilithonimonas</taxon>
    </lineage>
</organism>
<protein>
    <recommendedName>
        <fullName evidence="3">Phage tail protein</fullName>
    </recommendedName>
</protein>
<dbReference type="RefSeq" id="WP_074235199.1">
    <property type="nucleotide sequence ID" value="NZ_FSRK01000001.1"/>
</dbReference>
<proteinExistence type="predicted"/>
<dbReference type="EMBL" id="FSRK01000001">
    <property type="protein sequence ID" value="SIO11869.1"/>
    <property type="molecule type" value="Genomic_DNA"/>
</dbReference>
<gene>
    <name evidence="1" type="ORF">SAMN05444409_2098</name>
</gene>
<name>A0A1N6GWF2_9FLAO</name>
<evidence type="ECO:0008006" key="3">
    <source>
        <dbReference type="Google" id="ProtNLM"/>
    </source>
</evidence>
<evidence type="ECO:0000313" key="2">
    <source>
        <dbReference type="Proteomes" id="UP000185207"/>
    </source>
</evidence>
<keyword evidence="2" id="KW-1185">Reference proteome</keyword>
<evidence type="ECO:0000313" key="1">
    <source>
        <dbReference type="EMBL" id="SIO11869.1"/>
    </source>
</evidence>
<dbReference type="OrthoDB" id="798290at2"/>
<dbReference type="Proteomes" id="UP000185207">
    <property type="component" value="Unassembled WGS sequence"/>
</dbReference>
<accession>A0A1N6GWF2</accession>
<dbReference type="STRING" id="1416779.SAMN05444409_2098"/>